<keyword evidence="1" id="KW-1133">Transmembrane helix</keyword>
<keyword evidence="3" id="KW-1185">Reference proteome</keyword>
<evidence type="ECO:0000313" key="3">
    <source>
        <dbReference type="Proteomes" id="UP000019760"/>
    </source>
</evidence>
<reference evidence="2 3" key="2">
    <citation type="journal article" date="2014" name="FEMS Microbiol. Lett.">
        <title>Draft genomic DNA sequence of the facultatively methylotrophic bacterium Acidomonas methanolica type strain MB58.</title>
        <authorList>
            <person name="Higashiura N."/>
            <person name="Hadano H."/>
            <person name="Hirakawa H."/>
            <person name="Matsutani M."/>
            <person name="Takabe S."/>
            <person name="Matsushita K."/>
            <person name="Azuma Y."/>
        </authorList>
    </citation>
    <scope>NUCLEOTIDE SEQUENCE [LARGE SCALE GENOMIC DNA]</scope>
    <source>
        <strain evidence="2 3">MB58</strain>
    </source>
</reference>
<dbReference type="AlphaFoldDB" id="A0A023D9L0"/>
<evidence type="ECO:0000256" key="1">
    <source>
        <dbReference type="SAM" id="Phobius"/>
    </source>
</evidence>
<accession>A0A023D9L0</accession>
<proteinExistence type="predicted"/>
<feature type="transmembrane region" description="Helical" evidence="1">
    <location>
        <begin position="35"/>
        <end position="54"/>
    </location>
</feature>
<organism evidence="2 3">
    <name type="scientific">Acidomonas methanolica NBRC 104435</name>
    <dbReference type="NCBI Taxonomy" id="1231351"/>
    <lineage>
        <taxon>Bacteria</taxon>
        <taxon>Pseudomonadati</taxon>
        <taxon>Pseudomonadota</taxon>
        <taxon>Alphaproteobacteria</taxon>
        <taxon>Acetobacterales</taxon>
        <taxon>Acetobacteraceae</taxon>
        <taxon>Acidomonas</taxon>
    </lineage>
</organism>
<comment type="caution">
    <text evidence="2">The sequence shown here is derived from an EMBL/GenBank/DDBJ whole genome shotgun (WGS) entry which is preliminary data.</text>
</comment>
<dbReference type="Proteomes" id="UP000019760">
    <property type="component" value="Unassembled WGS sequence"/>
</dbReference>
<keyword evidence="1" id="KW-0472">Membrane</keyword>
<protein>
    <submittedName>
        <fullName evidence="2">Uncharacterized protein</fullName>
    </submittedName>
</protein>
<name>A0A023D9L0_ACIMT</name>
<gene>
    <name evidence="2" type="ORF">Amme_160_005</name>
</gene>
<dbReference type="EMBL" id="BAND01000155">
    <property type="protein sequence ID" value="GAJ30516.1"/>
    <property type="molecule type" value="Genomic_DNA"/>
</dbReference>
<keyword evidence="1" id="KW-0812">Transmembrane</keyword>
<evidence type="ECO:0000313" key="2">
    <source>
        <dbReference type="EMBL" id="GAJ30516.1"/>
    </source>
</evidence>
<feature type="transmembrane region" description="Helical" evidence="1">
    <location>
        <begin position="60"/>
        <end position="81"/>
    </location>
</feature>
<sequence>MLPIEPFAEICFAPSSVTAEGLSFSRIRRRKARTWMLSGLLLSIEAWAAALRCVVTGGRVVEVCAVAAGAGVAVTGAAFAWRDL</sequence>
<reference evidence="3" key="1">
    <citation type="journal article" date="2014" name="FEMS Microbiol. Lett.">
        <title>Draft Genomic DNA Sequence of the Facultatively Methylotrophic Bacterium Acidomonas methanolica type strain MB58.</title>
        <authorList>
            <person name="Higashiura N."/>
            <person name="Hadano H."/>
            <person name="Hirakawa H."/>
            <person name="Matsutani M."/>
            <person name="Takabe S."/>
            <person name="Matsushita K."/>
            <person name="Azuma Y."/>
        </authorList>
    </citation>
    <scope>NUCLEOTIDE SEQUENCE [LARGE SCALE GENOMIC DNA]</scope>
    <source>
        <strain evidence="3">MB58</strain>
    </source>
</reference>